<comment type="caution">
    <text evidence="6">The sequence shown here is derived from an EMBL/GenBank/DDBJ whole genome shotgun (WGS) entry which is preliminary data.</text>
</comment>
<sequence length="379" mass="40218">MGSCNLLTTTGALVIRLQFTSSSSSSHLRIPRRSLTALRCSSAPTSQGKKEMVKAIRIHELGGPEVMKWEEVQVGEPKQGEIRIRTTAIGVNFIDVYFRKGVYSAPAFPFTPGMEAVGVVTAVGPGLTGRKVGDVVAYAGNPMGAYAEEQILPANVAIPVPPSIDHKVAASVMLKGMTAHILVRRVFKVERGHTILVHAAAGGVGSLLCQWANALGATVIGTVSNEEKAAQATQDGCHHVIIYTKEDVVTRVKEITSGKGVNAVYDSVGKDTYKASVECLASRGFLVSFGQSSGRPDPIPLSDLASKSLFLTRPSLMHYTATREELLESAGEVFANVANGVLRARVNHTYPLSEAGRAHADLEGRKTSGSIVLIPDSSS</sequence>
<dbReference type="InterPro" id="IPR013149">
    <property type="entry name" value="ADH-like_C"/>
</dbReference>
<dbReference type="SUPFAM" id="SSF50129">
    <property type="entry name" value="GroES-like"/>
    <property type="match status" value="1"/>
</dbReference>
<reference evidence="6 7" key="1">
    <citation type="journal article" date="2019" name="Sci. Rep.">
        <title>A high-quality genome of Eragrostis curvula grass provides insights into Poaceae evolution and supports new strategies to enhance forage quality.</title>
        <authorList>
            <person name="Carballo J."/>
            <person name="Santos B.A.C.M."/>
            <person name="Zappacosta D."/>
            <person name="Garbus I."/>
            <person name="Selva J.P."/>
            <person name="Gallo C.A."/>
            <person name="Diaz A."/>
            <person name="Albertini E."/>
            <person name="Caccamo M."/>
            <person name="Echenique V."/>
        </authorList>
    </citation>
    <scope>NUCLEOTIDE SEQUENCE [LARGE SCALE GENOMIC DNA]</scope>
    <source>
        <strain evidence="7">cv. Victoria</strain>
        <tissue evidence="6">Leaf</tissue>
    </source>
</reference>
<comment type="subunit">
    <text evidence="1">Homodimer.</text>
</comment>
<gene>
    <name evidence="6" type="ORF">EJB05_08337</name>
</gene>
<dbReference type="GO" id="GO:0005829">
    <property type="term" value="C:cytosol"/>
    <property type="evidence" value="ECO:0007669"/>
    <property type="project" value="TreeGrafter"/>
</dbReference>
<dbReference type="Pfam" id="PF08240">
    <property type="entry name" value="ADH_N"/>
    <property type="match status" value="1"/>
</dbReference>
<dbReference type="GO" id="GO:0003960">
    <property type="term" value="F:quinone reductase (NADPH) activity"/>
    <property type="evidence" value="ECO:0007669"/>
    <property type="project" value="InterPro"/>
</dbReference>
<dbReference type="Gene3D" id="3.40.50.720">
    <property type="entry name" value="NAD(P)-binding Rossmann-like Domain"/>
    <property type="match status" value="1"/>
</dbReference>
<name>A0A5J9WJ12_9POAL</name>
<feature type="domain" description="Enoyl reductase (ER)" evidence="5">
    <location>
        <begin position="62"/>
        <end position="373"/>
    </location>
</feature>
<dbReference type="InterPro" id="IPR013154">
    <property type="entry name" value="ADH-like_N"/>
</dbReference>
<keyword evidence="7" id="KW-1185">Reference proteome</keyword>
<proteinExistence type="predicted"/>
<dbReference type="SUPFAM" id="SSF51735">
    <property type="entry name" value="NAD(P)-binding Rossmann-fold domains"/>
    <property type="match status" value="1"/>
</dbReference>
<protein>
    <recommendedName>
        <fullName evidence="4">Probable quinone oxidoreductase</fullName>
    </recommendedName>
</protein>
<dbReference type="SMART" id="SM00829">
    <property type="entry name" value="PKS_ER"/>
    <property type="match status" value="1"/>
</dbReference>
<evidence type="ECO:0000256" key="1">
    <source>
        <dbReference type="ARBA" id="ARBA00011738"/>
    </source>
</evidence>
<evidence type="ECO:0000256" key="2">
    <source>
        <dbReference type="ARBA" id="ARBA00022857"/>
    </source>
</evidence>
<evidence type="ECO:0000256" key="3">
    <source>
        <dbReference type="ARBA" id="ARBA00023002"/>
    </source>
</evidence>
<dbReference type="Gene3D" id="3.90.180.10">
    <property type="entry name" value="Medium-chain alcohol dehydrogenases, catalytic domain"/>
    <property type="match status" value="1"/>
</dbReference>
<dbReference type="Gramene" id="TVU48692">
    <property type="protein sequence ID" value="TVU48692"/>
    <property type="gene ID" value="EJB05_08337"/>
</dbReference>
<evidence type="ECO:0000259" key="5">
    <source>
        <dbReference type="SMART" id="SM00829"/>
    </source>
</evidence>
<evidence type="ECO:0000313" key="7">
    <source>
        <dbReference type="Proteomes" id="UP000324897"/>
    </source>
</evidence>
<dbReference type="GO" id="GO:0035925">
    <property type="term" value="F:mRNA 3'-UTR AU-rich region binding"/>
    <property type="evidence" value="ECO:0007669"/>
    <property type="project" value="TreeGrafter"/>
</dbReference>
<dbReference type="Pfam" id="PF00107">
    <property type="entry name" value="ADH_zinc_N"/>
    <property type="match status" value="1"/>
</dbReference>
<keyword evidence="2" id="KW-0521">NADP</keyword>
<dbReference type="PANTHER" id="PTHR48106">
    <property type="entry name" value="QUINONE OXIDOREDUCTASE PIG3-RELATED"/>
    <property type="match status" value="1"/>
</dbReference>
<dbReference type="InterPro" id="IPR011032">
    <property type="entry name" value="GroES-like_sf"/>
</dbReference>
<evidence type="ECO:0000313" key="6">
    <source>
        <dbReference type="EMBL" id="TVU48692.1"/>
    </source>
</evidence>
<dbReference type="GO" id="GO:0070402">
    <property type="term" value="F:NADPH binding"/>
    <property type="evidence" value="ECO:0007669"/>
    <property type="project" value="TreeGrafter"/>
</dbReference>
<dbReference type="FunFam" id="3.40.50.720:FF:000053">
    <property type="entry name" value="Quinone oxidoreductase 1"/>
    <property type="match status" value="1"/>
</dbReference>
<evidence type="ECO:0000256" key="4">
    <source>
        <dbReference type="ARBA" id="ARBA00070796"/>
    </source>
</evidence>
<keyword evidence="3" id="KW-0560">Oxidoreductase</keyword>
<dbReference type="InterPro" id="IPR047618">
    <property type="entry name" value="QOR-like"/>
</dbReference>
<dbReference type="PANTHER" id="PTHR48106:SF13">
    <property type="entry name" value="QUINONE OXIDOREDUCTASE-RELATED"/>
    <property type="match status" value="1"/>
</dbReference>
<dbReference type="Proteomes" id="UP000324897">
    <property type="component" value="Chromosome 5"/>
</dbReference>
<dbReference type="AlphaFoldDB" id="A0A5J9WJ12"/>
<dbReference type="EMBL" id="RWGY01000004">
    <property type="protein sequence ID" value="TVU48692.1"/>
    <property type="molecule type" value="Genomic_DNA"/>
</dbReference>
<dbReference type="CDD" id="cd05286">
    <property type="entry name" value="QOR2"/>
    <property type="match status" value="1"/>
</dbReference>
<dbReference type="InterPro" id="IPR036291">
    <property type="entry name" value="NAD(P)-bd_dom_sf"/>
</dbReference>
<accession>A0A5J9WJ12</accession>
<organism evidence="6 7">
    <name type="scientific">Eragrostis curvula</name>
    <name type="common">weeping love grass</name>
    <dbReference type="NCBI Taxonomy" id="38414"/>
    <lineage>
        <taxon>Eukaryota</taxon>
        <taxon>Viridiplantae</taxon>
        <taxon>Streptophyta</taxon>
        <taxon>Embryophyta</taxon>
        <taxon>Tracheophyta</taxon>
        <taxon>Spermatophyta</taxon>
        <taxon>Magnoliopsida</taxon>
        <taxon>Liliopsida</taxon>
        <taxon>Poales</taxon>
        <taxon>Poaceae</taxon>
        <taxon>PACMAD clade</taxon>
        <taxon>Chloridoideae</taxon>
        <taxon>Eragrostideae</taxon>
        <taxon>Eragrostidinae</taxon>
        <taxon>Eragrostis</taxon>
    </lineage>
</organism>
<dbReference type="OrthoDB" id="3509362at2759"/>
<dbReference type="InterPro" id="IPR020843">
    <property type="entry name" value="ER"/>
</dbReference>